<dbReference type="PANTHER" id="PTHR11712:SF336">
    <property type="entry name" value="3-OXOACYL-[ACYL-CARRIER-PROTEIN] SYNTHASE, MITOCHONDRIAL"/>
    <property type="match status" value="1"/>
</dbReference>
<dbReference type="eggNOG" id="COG0304">
    <property type="taxonomic scope" value="Bacteria"/>
</dbReference>
<keyword evidence="6 14" id="KW-0808">Transferase</keyword>
<comment type="function">
    <text evidence="11 14">Involved in the type II fatty acid elongation cycle. Catalyzes the elongation of a wide range of acyl-ACP by the addition of two carbons from malonyl-ACP to an acyl acceptor. Can efficiently catalyze the conversion of palmitoleoyl-ACP (cis-hexadec-9-enoyl-ACP) to cis-vaccenoyl-ACP (cis-octadec-11-enoyl-ACP), an essential step in the thermal regulation of fatty acid composition.</text>
</comment>
<dbReference type="Pfam" id="PF00109">
    <property type="entry name" value="ketoacyl-synt"/>
    <property type="match status" value="1"/>
</dbReference>
<evidence type="ECO:0000256" key="16">
    <source>
        <dbReference type="RuleBase" id="RU003694"/>
    </source>
</evidence>
<dbReference type="InterPro" id="IPR014030">
    <property type="entry name" value="Ketoacyl_synth_N"/>
</dbReference>
<comment type="similarity">
    <text evidence="2 14 16">Belongs to the thiolase-like superfamily. Beta-ketoacyl-ACP synthases family.</text>
</comment>
<dbReference type="Gene3D" id="3.40.47.10">
    <property type="match status" value="1"/>
</dbReference>
<evidence type="ECO:0000256" key="14">
    <source>
        <dbReference type="PIRNR" id="PIRNR000447"/>
    </source>
</evidence>
<dbReference type="GO" id="GO:0004315">
    <property type="term" value="F:3-oxoacyl-[acyl-carrier-protein] synthase activity"/>
    <property type="evidence" value="ECO:0007669"/>
    <property type="project" value="UniProtKB-UniRule"/>
</dbReference>
<dbReference type="InterPro" id="IPR014031">
    <property type="entry name" value="Ketoacyl_synth_C"/>
</dbReference>
<dbReference type="NCBIfam" id="TIGR03150">
    <property type="entry name" value="fabF"/>
    <property type="match status" value="1"/>
</dbReference>
<evidence type="ECO:0000256" key="3">
    <source>
        <dbReference type="ARBA" id="ARBA00012356"/>
    </source>
</evidence>
<dbReference type="SUPFAM" id="SSF53901">
    <property type="entry name" value="Thiolase-like"/>
    <property type="match status" value="2"/>
</dbReference>
<evidence type="ECO:0000256" key="5">
    <source>
        <dbReference type="ARBA" id="ARBA00022516"/>
    </source>
</evidence>
<dbReference type="PIRSF" id="PIRSF000447">
    <property type="entry name" value="KAS_II"/>
    <property type="match status" value="1"/>
</dbReference>
<evidence type="ECO:0000256" key="6">
    <source>
        <dbReference type="ARBA" id="ARBA00022679"/>
    </source>
</evidence>
<dbReference type="EMBL" id="AGCJ01000010">
    <property type="protein sequence ID" value="EHM43237.1"/>
    <property type="molecule type" value="Genomic_DNA"/>
</dbReference>
<dbReference type="EC" id="2.3.1.179" evidence="3 14"/>
<evidence type="ECO:0000256" key="12">
    <source>
        <dbReference type="ARBA" id="ARBA00047318"/>
    </source>
</evidence>
<keyword evidence="10 14" id="KW-0012">Acyltransferase</keyword>
<dbReference type="Proteomes" id="UP000005481">
    <property type="component" value="Unassembled WGS sequence"/>
</dbReference>
<evidence type="ECO:0000256" key="7">
    <source>
        <dbReference type="ARBA" id="ARBA00022832"/>
    </source>
</evidence>
<dbReference type="InterPro" id="IPR020841">
    <property type="entry name" value="PKS_Beta-ketoAc_synthase_dom"/>
</dbReference>
<evidence type="ECO:0000256" key="13">
    <source>
        <dbReference type="ARBA" id="ARBA00047659"/>
    </source>
</evidence>
<comment type="catalytic activity">
    <reaction evidence="12 14">
        <text>(9Z)-hexadecenoyl-[ACP] + malonyl-[ACP] + H(+) = 3-oxo-(11Z)-octadecenoyl-[ACP] + holo-[ACP] + CO2</text>
        <dbReference type="Rhea" id="RHEA:55040"/>
        <dbReference type="Rhea" id="RHEA-COMP:9623"/>
        <dbReference type="Rhea" id="RHEA-COMP:9685"/>
        <dbReference type="Rhea" id="RHEA-COMP:10800"/>
        <dbReference type="Rhea" id="RHEA-COMP:14074"/>
        <dbReference type="ChEBI" id="CHEBI:15378"/>
        <dbReference type="ChEBI" id="CHEBI:16526"/>
        <dbReference type="ChEBI" id="CHEBI:64479"/>
        <dbReference type="ChEBI" id="CHEBI:78449"/>
        <dbReference type="ChEBI" id="CHEBI:83989"/>
        <dbReference type="ChEBI" id="CHEBI:138538"/>
        <dbReference type="EC" id="2.3.1.179"/>
    </reaction>
</comment>
<dbReference type="GO" id="GO:0006633">
    <property type="term" value="P:fatty acid biosynthetic process"/>
    <property type="evidence" value="ECO:0007669"/>
    <property type="project" value="UniProtKB-UniRule"/>
</dbReference>
<dbReference type="STRING" id="861450.HMPREF0080_00279"/>
<comment type="caution">
    <text evidence="18">The sequence shown here is derived from an EMBL/GenBank/DDBJ whole genome shotgun (WGS) entry which is preliminary data.</text>
</comment>
<feature type="active site" description="For beta-ketoacyl synthase activity" evidence="15">
    <location>
        <position position="171"/>
    </location>
</feature>
<dbReference type="InterPro" id="IPR018201">
    <property type="entry name" value="Ketoacyl_synth_AS"/>
</dbReference>
<dbReference type="InterPro" id="IPR017568">
    <property type="entry name" value="3-oxoacyl-ACP_synth-2"/>
</dbReference>
<dbReference type="PANTHER" id="PTHR11712">
    <property type="entry name" value="POLYKETIDE SYNTHASE-RELATED"/>
    <property type="match status" value="1"/>
</dbReference>
<evidence type="ECO:0000256" key="8">
    <source>
        <dbReference type="ARBA" id="ARBA00023098"/>
    </source>
</evidence>
<reference evidence="18 19" key="1">
    <citation type="submission" date="2011-08" db="EMBL/GenBank/DDBJ databases">
        <authorList>
            <person name="Weinstock G."/>
            <person name="Sodergren E."/>
            <person name="Clifton S."/>
            <person name="Fulton L."/>
            <person name="Fulton B."/>
            <person name="Courtney L."/>
            <person name="Fronick C."/>
            <person name="Harrison M."/>
            <person name="Strong C."/>
            <person name="Farmer C."/>
            <person name="Delahaunty K."/>
            <person name="Markovic C."/>
            <person name="Hall O."/>
            <person name="Minx P."/>
            <person name="Tomlinson C."/>
            <person name="Mitreva M."/>
            <person name="Hou S."/>
            <person name="Chen J."/>
            <person name="Wollam A."/>
            <person name="Pepin K.H."/>
            <person name="Johnson M."/>
            <person name="Bhonagiri V."/>
            <person name="Zhang X."/>
            <person name="Suruliraj S."/>
            <person name="Warren W."/>
            <person name="Chinwalla A."/>
            <person name="Mardis E.R."/>
            <person name="Wilson R.K."/>
        </authorList>
    </citation>
    <scope>NUCLEOTIDE SEQUENCE [LARGE SCALE GENOMIC DNA]</scope>
    <source>
        <strain evidence="18 19">F0357</strain>
    </source>
</reference>
<feature type="domain" description="Ketosynthase family 3 (KS3)" evidence="17">
    <location>
        <begin position="9"/>
        <end position="421"/>
    </location>
</feature>
<dbReference type="FunFam" id="3.40.47.10:FF:000009">
    <property type="entry name" value="3-oxoacyl-[acyl-carrier-protein] synthase 2"/>
    <property type="match status" value="1"/>
</dbReference>
<keyword evidence="5 14" id="KW-0444">Lipid biosynthesis</keyword>
<dbReference type="PATRIC" id="fig|861450.3.peg.264"/>
<sequence length="425" mass="45019">MNDEVNTLEKRVVITGLGVISPVGNGKDVFWESLLAGRNGIGPITHFDAAEYTTRIAGEVKEFNVTEFGIDRKEARHMDPSTQYAVAATKLALDDSGMDLDKEDRDRIGTIIGTGIGGMETLHNLYRGLFEKGPSRVNPFVVPKMIANMASGQVSITFGLQGHCASVVTACATGTNSIGDAFRMIQRGELNAAVAGGTEAAVSPGAVAGFGAMKALSTRNDDPAHASRPFDKDRDGFVMGEGAGVVVLEELEHAEKRGARIYCELAGYGSNADAYHITAPAPEGLQQSKCMKLAVDDAHLDVKDVDYVNAHGTSTHLNDLNESMAVARVFGDHAKDMYISSTKSMTGHLLGAGGAVEAIACALTIADGKVHPTINLVEVDDELKRFGLNYVPNKAIEADINVAISNSFGFGGHNATLLFKKYTGA</sequence>
<name>G9YF69_9FIRM</name>
<keyword evidence="7" id="KW-0276">Fatty acid metabolism</keyword>
<evidence type="ECO:0000256" key="4">
    <source>
        <dbReference type="ARBA" id="ARBA00014657"/>
    </source>
</evidence>
<dbReference type="InterPro" id="IPR000794">
    <property type="entry name" value="Beta-ketoacyl_synthase"/>
</dbReference>
<dbReference type="AlphaFoldDB" id="G9YF69"/>
<evidence type="ECO:0000313" key="18">
    <source>
        <dbReference type="EMBL" id="EHM43237.1"/>
    </source>
</evidence>
<dbReference type="PROSITE" id="PS52004">
    <property type="entry name" value="KS3_2"/>
    <property type="match status" value="1"/>
</dbReference>
<evidence type="ECO:0000256" key="15">
    <source>
        <dbReference type="PIRSR" id="PIRSR000447-1"/>
    </source>
</evidence>
<evidence type="ECO:0000313" key="19">
    <source>
        <dbReference type="Proteomes" id="UP000005481"/>
    </source>
</evidence>
<dbReference type="HOGENOM" id="CLU_000022_69_2_9"/>
<evidence type="ECO:0000259" key="17">
    <source>
        <dbReference type="PROSITE" id="PS52004"/>
    </source>
</evidence>
<protein>
    <recommendedName>
        <fullName evidence="4 14">3-oxoacyl-[acyl-carrier-protein] synthase 2</fullName>
        <ecNumber evidence="3 14">2.3.1.179</ecNumber>
    </recommendedName>
</protein>
<dbReference type="PROSITE" id="PS00606">
    <property type="entry name" value="KS3_1"/>
    <property type="match status" value="1"/>
</dbReference>
<dbReference type="InterPro" id="IPR016039">
    <property type="entry name" value="Thiolase-like"/>
</dbReference>
<organism evidence="18 19">
    <name type="scientific">Anaeroglobus geminatus F0357</name>
    <dbReference type="NCBI Taxonomy" id="861450"/>
    <lineage>
        <taxon>Bacteria</taxon>
        <taxon>Bacillati</taxon>
        <taxon>Bacillota</taxon>
        <taxon>Negativicutes</taxon>
        <taxon>Veillonellales</taxon>
        <taxon>Veillonellaceae</taxon>
        <taxon>Anaeroglobus</taxon>
    </lineage>
</organism>
<evidence type="ECO:0000256" key="11">
    <source>
        <dbReference type="ARBA" id="ARBA00024006"/>
    </source>
</evidence>
<evidence type="ECO:0000256" key="1">
    <source>
        <dbReference type="ARBA" id="ARBA00005194"/>
    </source>
</evidence>
<evidence type="ECO:0000256" key="2">
    <source>
        <dbReference type="ARBA" id="ARBA00008467"/>
    </source>
</evidence>
<dbReference type="SMART" id="SM00825">
    <property type="entry name" value="PKS_KS"/>
    <property type="match status" value="1"/>
</dbReference>
<evidence type="ECO:0000256" key="9">
    <source>
        <dbReference type="ARBA" id="ARBA00023160"/>
    </source>
</evidence>
<proteinExistence type="inferred from homology"/>
<evidence type="ECO:0000256" key="10">
    <source>
        <dbReference type="ARBA" id="ARBA00023315"/>
    </source>
</evidence>
<dbReference type="NCBIfam" id="NF005589">
    <property type="entry name" value="PRK07314.1"/>
    <property type="match status" value="1"/>
</dbReference>
<dbReference type="UniPathway" id="UPA00094"/>
<dbReference type="GO" id="GO:0005829">
    <property type="term" value="C:cytosol"/>
    <property type="evidence" value="ECO:0007669"/>
    <property type="project" value="TreeGrafter"/>
</dbReference>
<accession>G9YF69</accession>
<keyword evidence="8" id="KW-0443">Lipid metabolism</keyword>
<comment type="pathway">
    <text evidence="1 14">Lipid metabolism; fatty acid biosynthesis.</text>
</comment>
<keyword evidence="19" id="KW-1185">Reference proteome</keyword>
<keyword evidence="9 14" id="KW-0275">Fatty acid biosynthesis</keyword>
<comment type="catalytic activity">
    <reaction evidence="13 14">
        <text>a fatty acyl-[ACP] + malonyl-[ACP] + H(+) = a 3-oxoacyl-[ACP] + holo-[ACP] + CO2</text>
        <dbReference type="Rhea" id="RHEA:22836"/>
        <dbReference type="Rhea" id="RHEA-COMP:9623"/>
        <dbReference type="Rhea" id="RHEA-COMP:9685"/>
        <dbReference type="Rhea" id="RHEA-COMP:9916"/>
        <dbReference type="Rhea" id="RHEA-COMP:14125"/>
        <dbReference type="ChEBI" id="CHEBI:15378"/>
        <dbReference type="ChEBI" id="CHEBI:16526"/>
        <dbReference type="ChEBI" id="CHEBI:64479"/>
        <dbReference type="ChEBI" id="CHEBI:78449"/>
        <dbReference type="ChEBI" id="CHEBI:78776"/>
        <dbReference type="ChEBI" id="CHEBI:138651"/>
    </reaction>
</comment>
<dbReference type="CDD" id="cd00834">
    <property type="entry name" value="KAS_I_II"/>
    <property type="match status" value="1"/>
</dbReference>
<dbReference type="Pfam" id="PF02801">
    <property type="entry name" value="Ketoacyl-synt_C"/>
    <property type="match status" value="1"/>
</dbReference>
<gene>
    <name evidence="18" type="ORF">HMPREF0080_00279</name>
</gene>